<accession>A0A8T2BYG5</accession>
<comment type="caution">
    <text evidence="1">The sequence shown here is derived from an EMBL/GenBank/DDBJ whole genome shotgun (WGS) entry which is preliminary data.</text>
</comment>
<dbReference type="AlphaFoldDB" id="A0A8T2BYG5"/>
<dbReference type="Pfam" id="PF05742">
    <property type="entry name" value="TANGO2"/>
    <property type="match status" value="1"/>
</dbReference>
<dbReference type="Proteomes" id="UP000694240">
    <property type="component" value="Chromosome 6"/>
</dbReference>
<dbReference type="InterPro" id="IPR008551">
    <property type="entry name" value="TANGO2"/>
</dbReference>
<proteinExistence type="predicted"/>
<sequence length="257" mass="29249">MGTVAFQWEDSKLTLLMNRNNYEGQVTKKATWDESNTILGSWFDKRLRGTWFGFSKAGRLAFMVEPLREHGGDDELFEYITRFLKGAIAINQFSDRVAERCKNRQSTNVVVVDLDLKSMVYLQKKASSVPIYVKKVGHGVHTLSDTGLDSESPKDVRLRERYHDVIAGNEPPMIDVLVQELMTDPVQAEQGNEHSSVFVDVKSAIEFHLDTQIDLQRYRTTSSTALEVQLDGGKFYQKLFMSNGDCEEDGFNFSMLI</sequence>
<organism evidence="1 2">
    <name type="scientific">Arabidopsis thaliana x Arabidopsis arenosa</name>
    <dbReference type="NCBI Taxonomy" id="1240361"/>
    <lineage>
        <taxon>Eukaryota</taxon>
        <taxon>Viridiplantae</taxon>
        <taxon>Streptophyta</taxon>
        <taxon>Embryophyta</taxon>
        <taxon>Tracheophyta</taxon>
        <taxon>Spermatophyta</taxon>
        <taxon>Magnoliopsida</taxon>
        <taxon>eudicotyledons</taxon>
        <taxon>Gunneridae</taxon>
        <taxon>Pentapetalae</taxon>
        <taxon>rosids</taxon>
        <taxon>malvids</taxon>
        <taxon>Brassicales</taxon>
        <taxon>Brassicaceae</taxon>
        <taxon>Camelineae</taxon>
        <taxon>Arabidopsis</taxon>
    </lineage>
</organism>
<protein>
    <submittedName>
        <fullName evidence="1">Transport and Golgi organization protein 2</fullName>
    </submittedName>
</protein>
<reference evidence="1 2" key="1">
    <citation type="submission" date="2020-12" db="EMBL/GenBank/DDBJ databases">
        <title>Concerted genomic and epigenomic changes stabilize Arabidopsis allopolyploids.</title>
        <authorList>
            <person name="Chen Z."/>
        </authorList>
    </citation>
    <scope>NUCLEOTIDE SEQUENCE [LARGE SCALE GENOMIC DNA]</scope>
    <source>
        <strain evidence="1">Allo738</strain>
        <tissue evidence="1">Leaf</tissue>
    </source>
</reference>
<evidence type="ECO:0000313" key="1">
    <source>
        <dbReference type="EMBL" id="KAG7592447.1"/>
    </source>
</evidence>
<dbReference type="PANTHER" id="PTHR17985">
    <property type="entry name" value="SER/THR-RICH PROTEIN T10 IN DGCR REGION"/>
    <property type="match status" value="1"/>
</dbReference>
<name>A0A8T2BYG5_9BRAS</name>
<dbReference type="EMBL" id="JAEFBK010000006">
    <property type="protein sequence ID" value="KAG7592447.1"/>
    <property type="molecule type" value="Genomic_DNA"/>
</dbReference>
<keyword evidence="2" id="KW-1185">Reference proteome</keyword>
<gene>
    <name evidence="1" type="ORF">ISN45_Aa01g013310</name>
</gene>
<dbReference type="PANTHER" id="PTHR17985:SF8">
    <property type="entry name" value="TRANSPORT AND GOLGI ORGANIZATION PROTEIN 2 HOMOLOG"/>
    <property type="match status" value="1"/>
</dbReference>
<evidence type="ECO:0000313" key="2">
    <source>
        <dbReference type="Proteomes" id="UP000694240"/>
    </source>
</evidence>